<dbReference type="EMBL" id="AZHW01000899">
    <property type="protein sequence ID" value="ETW95593.1"/>
    <property type="molecule type" value="Genomic_DNA"/>
</dbReference>
<reference evidence="1 2" key="1">
    <citation type="journal article" date="2014" name="Nature">
        <title>An environmental bacterial taxon with a large and distinct metabolic repertoire.</title>
        <authorList>
            <person name="Wilson M.C."/>
            <person name="Mori T."/>
            <person name="Ruckert C."/>
            <person name="Uria A.R."/>
            <person name="Helf M.J."/>
            <person name="Takada K."/>
            <person name="Gernert C."/>
            <person name="Steffens U.A."/>
            <person name="Heycke N."/>
            <person name="Schmitt S."/>
            <person name="Rinke C."/>
            <person name="Helfrich E.J."/>
            <person name="Brachmann A.O."/>
            <person name="Gurgui C."/>
            <person name="Wakimoto T."/>
            <person name="Kracht M."/>
            <person name="Crusemann M."/>
            <person name="Hentschel U."/>
            <person name="Abe I."/>
            <person name="Matsunaga S."/>
            <person name="Kalinowski J."/>
            <person name="Takeyama H."/>
            <person name="Piel J."/>
        </authorList>
    </citation>
    <scope>NUCLEOTIDE SEQUENCE [LARGE SCALE GENOMIC DNA]</scope>
    <source>
        <strain evidence="2">TSY1</strain>
    </source>
</reference>
<keyword evidence="2" id="KW-1185">Reference proteome</keyword>
<comment type="caution">
    <text evidence="1">The sequence shown here is derived from an EMBL/GenBank/DDBJ whole genome shotgun (WGS) entry which is preliminary data.</text>
</comment>
<evidence type="ECO:0000313" key="2">
    <source>
        <dbReference type="Proteomes" id="UP000019141"/>
    </source>
</evidence>
<dbReference type="HOGENOM" id="CLU_2092335_0_0_7"/>
<dbReference type="Proteomes" id="UP000019141">
    <property type="component" value="Unassembled WGS sequence"/>
</dbReference>
<organism evidence="1 2">
    <name type="scientific">Entotheonella factor</name>
    <dbReference type="NCBI Taxonomy" id="1429438"/>
    <lineage>
        <taxon>Bacteria</taxon>
        <taxon>Pseudomonadati</taxon>
        <taxon>Nitrospinota/Tectimicrobiota group</taxon>
        <taxon>Candidatus Tectimicrobiota</taxon>
        <taxon>Candidatus Entotheonellia</taxon>
        <taxon>Candidatus Entotheonellales</taxon>
        <taxon>Candidatus Entotheonellaceae</taxon>
        <taxon>Candidatus Entotheonella</taxon>
    </lineage>
</organism>
<dbReference type="AlphaFoldDB" id="W4LBW0"/>
<proteinExistence type="predicted"/>
<sequence length="121" mass="14000">MKKYTIGQELISILLDNMNKTYQQCGAERGKLHMIEYKEASDFSVLGEAEIRCDYIAGVATSSARRWRKEKDYIRQVAESNSIFTSPVIVQWIIESSHEYPLYYAHLQSIECLRSALLQQC</sequence>
<name>W4LBW0_ENTF1</name>
<gene>
    <name evidence="1" type="ORF">ETSY1_29965</name>
</gene>
<protein>
    <submittedName>
        <fullName evidence="1">Uncharacterized protein</fullName>
    </submittedName>
</protein>
<evidence type="ECO:0000313" key="1">
    <source>
        <dbReference type="EMBL" id="ETW95593.1"/>
    </source>
</evidence>
<accession>W4LBW0</accession>